<name>A0A4Q0T0F2_9BACT</name>
<dbReference type="Pfam" id="PF11412">
    <property type="entry name" value="DsbD_N"/>
    <property type="match status" value="1"/>
</dbReference>
<dbReference type="InterPro" id="IPR035671">
    <property type="entry name" value="DsbD_gamma"/>
</dbReference>
<dbReference type="AlphaFoldDB" id="A0A4Q0T0F2"/>
<reference evidence="11 12" key="1">
    <citation type="submission" date="2018-11" db="EMBL/GenBank/DDBJ databases">
        <authorList>
            <person name="Mardanov A.V."/>
            <person name="Ravin N.V."/>
            <person name="Dedysh S.N."/>
        </authorList>
    </citation>
    <scope>NUCLEOTIDE SEQUENCE [LARGE SCALE GENOMIC DNA]</scope>
    <source>
        <strain evidence="11 12">AF10</strain>
    </source>
</reference>
<dbReference type="GO" id="GO:0045454">
    <property type="term" value="P:cell redox homeostasis"/>
    <property type="evidence" value="ECO:0007669"/>
    <property type="project" value="TreeGrafter"/>
</dbReference>
<dbReference type="Gene3D" id="3.40.30.10">
    <property type="entry name" value="Glutaredoxin"/>
    <property type="match status" value="1"/>
</dbReference>
<dbReference type="SUPFAM" id="SSF52833">
    <property type="entry name" value="Thioredoxin-like"/>
    <property type="match status" value="1"/>
</dbReference>
<keyword evidence="3 8" id="KW-0812">Transmembrane</keyword>
<dbReference type="PROSITE" id="PS51352">
    <property type="entry name" value="THIOREDOXIN_2"/>
    <property type="match status" value="1"/>
</dbReference>
<reference evidence="12" key="2">
    <citation type="submission" date="2019-02" db="EMBL/GenBank/DDBJ databases">
        <title>Granulicella sibirica sp. nov., a psychrotolerant acidobacterium isolated from an organic soil layer in forested tundra, West Siberia.</title>
        <authorList>
            <person name="Oshkin I.Y."/>
            <person name="Kulichevskaya I.S."/>
            <person name="Rijpstra W.I.C."/>
            <person name="Sinninghe Damste J.S."/>
            <person name="Rakitin A.L."/>
            <person name="Ravin N.V."/>
            <person name="Dedysh S.N."/>
        </authorList>
    </citation>
    <scope>NUCLEOTIDE SEQUENCE [LARGE SCALE GENOMIC DNA]</scope>
    <source>
        <strain evidence="12">AF10</strain>
    </source>
</reference>
<evidence type="ECO:0000313" key="11">
    <source>
        <dbReference type="EMBL" id="RXH55279.1"/>
    </source>
</evidence>
<dbReference type="Proteomes" id="UP000289437">
    <property type="component" value="Unassembled WGS sequence"/>
</dbReference>
<feature type="transmembrane region" description="Helical" evidence="8">
    <location>
        <begin position="467"/>
        <end position="486"/>
    </location>
</feature>
<feature type="transmembrane region" description="Helical" evidence="8">
    <location>
        <begin position="310"/>
        <end position="334"/>
    </location>
</feature>
<dbReference type="GO" id="GO:0015035">
    <property type="term" value="F:protein-disulfide reductase activity"/>
    <property type="evidence" value="ECO:0007669"/>
    <property type="project" value="TreeGrafter"/>
</dbReference>
<dbReference type="InterPro" id="IPR003834">
    <property type="entry name" value="Cyt_c_assmbl_TM_dom"/>
</dbReference>
<keyword evidence="7" id="KW-0676">Redox-active center</keyword>
<dbReference type="CDD" id="cd02953">
    <property type="entry name" value="DsbDgamma"/>
    <property type="match status" value="1"/>
</dbReference>
<dbReference type="Pfam" id="PF02683">
    <property type="entry name" value="DsbD_TM"/>
    <property type="match status" value="1"/>
</dbReference>
<evidence type="ECO:0000313" key="12">
    <source>
        <dbReference type="Proteomes" id="UP000289437"/>
    </source>
</evidence>
<dbReference type="GO" id="GO:0017004">
    <property type="term" value="P:cytochrome complex assembly"/>
    <property type="evidence" value="ECO:0007669"/>
    <property type="project" value="UniProtKB-KW"/>
</dbReference>
<dbReference type="Pfam" id="PF13899">
    <property type="entry name" value="Thioredoxin_7"/>
    <property type="match status" value="1"/>
</dbReference>
<dbReference type="EMBL" id="RDSM01000003">
    <property type="protein sequence ID" value="RXH55279.1"/>
    <property type="molecule type" value="Genomic_DNA"/>
</dbReference>
<feature type="chain" id="PRO_5020469133" evidence="9">
    <location>
        <begin position="26"/>
        <end position="707"/>
    </location>
</feature>
<feature type="domain" description="Thioredoxin" evidence="10">
    <location>
        <begin position="573"/>
        <end position="707"/>
    </location>
</feature>
<evidence type="ECO:0000256" key="1">
    <source>
        <dbReference type="ARBA" id="ARBA00004651"/>
    </source>
</evidence>
<dbReference type="InterPro" id="IPR017937">
    <property type="entry name" value="Thioredoxin_CS"/>
</dbReference>
<feature type="signal peptide" evidence="9">
    <location>
        <begin position="1"/>
        <end position="25"/>
    </location>
</feature>
<evidence type="ECO:0000256" key="3">
    <source>
        <dbReference type="ARBA" id="ARBA00022692"/>
    </source>
</evidence>
<keyword evidence="4" id="KW-0201">Cytochrome c-type biogenesis</keyword>
<dbReference type="PANTHER" id="PTHR32234:SF3">
    <property type="entry name" value="SUPPRESSION OF COPPER SENSITIVITY PROTEIN"/>
    <property type="match status" value="1"/>
</dbReference>
<dbReference type="OrthoDB" id="9811036at2"/>
<organism evidence="11 12">
    <name type="scientific">Granulicella sibirica</name>
    <dbReference type="NCBI Taxonomy" id="2479048"/>
    <lineage>
        <taxon>Bacteria</taxon>
        <taxon>Pseudomonadati</taxon>
        <taxon>Acidobacteriota</taxon>
        <taxon>Terriglobia</taxon>
        <taxon>Terriglobales</taxon>
        <taxon>Acidobacteriaceae</taxon>
        <taxon>Granulicella</taxon>
    </lineage>
</organism>
<dbReference type="InterPro" id="IPR028250">
    <property type="entry name" value="DsbDN"/>
</dbReference>
<feature type="transmembrane region" description="Helical" evidence="8">
    <location>
        <begin position="435"/>
        <end position="461"/>
    </location>
</feature>
<evidence type="ECO:0000256" key="7">
    <source>
        <dbReference type="ARBA" id="ARBA00023284"/>
    </source>
</evidence>
<keyword evidence="5 8" id="KW-1133">Transmembrane helix</keyword>
<evidence type="ECO:0000256" key="2">
    <source>
        <dbReference type="ARBA" id="ARBA00022475"/>
    </source>
</evidence>
<evidence type="ECO:0000256" key="8">
    <source>
        <dbReference type="SAM" id="Phobius"/>
    </source>
</evidence>
<gene>
    <name evidence="11" type="ORF">GRAN_4383</name>
</gene>
<evidence type="ECO:0000256" key="6">
    <source>
        <dbReference type="ARBA" id="ARBA00023136"/>
    </source>
</evidence>
<evidence type="ECO:0000256" key="9">
    <source>
        <dbReference type="SAM" id="SignalP"/>
    </source>
</evidence>
<proteinExistence type="predicted"/>
<dbReference type="PANTHER" id="PTHR32234">
    <property type="entry name" value="THIOL:DISULFIDE INTERCHANGE PROTEIN DSBD"/>
    <property type="match status" value="1"/>
</dbReference>
<feature type="transmembrane region" description="Helical" evidence="8">
    <location>
        <begin position="394"/>
        <end position="414"/>
    </location>
</feature>
<keyword evidence="2" id="KW-1003">Cell membrane</keyword>
<accession>A0A4Q0T0F2</accession>
<dbReference type="GO" id="GO:0005886">
    <property type="term" value="C:plasma membrane"/>
    <property type="evidence" value="ECO:0007669"/>
    <property type="project" value="UniProtKB-SubCell"/>
</dbReference>
<keyword evidence="6 8" id="KW-0472">Membrane</keyword>
<feature type="transmembrane region" description="Helical" evidence="8">
    <location>
        <begin position="506"/>
        <end position="525"/>
    </location>
</feature>
<dbReference type="PROSITE" id="PS00194">
    <property type="entry name" value="THIOREDOXIN_1"/>
    <property type="match status" value="1"/>
</dbReference>
<keyword evidence="9" id="KW-0732">Signal</keyword>
<evidence type="ECO:0000256" key="5">
    <source>
        <dbReference type="ARBA" id="ARBA00022989"/>
    </source>
</evidence>
<sequence length="707" mass="74974">MTCARSNSILLALLILLSGTLPAPAQLNVVGDGGPGPVKAQHLTAELTTLSPSINPGGTLQAGLVLTLEEHWHVYWRNAGDSGQPPHITWTLPPGITASPLQFPAPSRLPLGPLMDFGYEDTAAFPITLTADKTVKPGPIHLDAKVDWLVCSQTCIPGRAHLGLNLTAVTTPIPTPAPVGALGTALTLLPSVLPPTMQYSILGGKKDFVLTLITNKKVDDAEFYPYEADQIDNAADQDLTLIPGGFQLRIPRSTDTQTHQLTTPALPKEMRGVIKLSDKESYDVTAPVVPGEVPIAPGKGTQASGVTIPVAIGLAFLGGIILNLMPCVFPVLFLKGLALVQSSSEERSRLRAHGLVYTLGILVSFWIIVAALLILRAGGSQAGWGFQLQSPTFIAILALGLFFFALSLAGQFDLGLSLTSVGGDLAKKQGYTGSFFTGVLATIVATPCTAPLMGAAIGFALAQPAGITFAVFTALGLGLAVPYLALSFQPAWIKILPKPGAWMETLKQLTSVPLFATVAWLLWVYGNLYASPTNPSLGVNRESDLLLSLLLLAIAGWALARWPAQLKSTITAVVLGALAIAFPLYQPKDTSLTWLPYTTQTVADARAAGKPVFIDFTAAWCLSCQVNERVVLRSAEVQKQLADRKVTLIRADWTQYDPAITKELAALNRSGVPTYVIYPTANEAAADVLPEVLTKGVVLDAIDKDTK</sequence>
<keyword evidence="12" id="KW-1185">Reference proteome</keyword>
<feature type="transmembrane region" description="Helical" evidence="8">
    <location>
        <begin position="569"/>
        <end position="585"/>
    </location>
</feature>
<feature type="transmembrane region" description="Helical" evidence="8">
    <location>
        <begin position="545"/>
        <end position="562"/>
    </location>
</feature>
<dbReference type="RefSeq" id="WP_128914928.1">
    <property type="nucleotide sequence ID" value="NZ_RDSM01000003.1"/>
</dbReference>
<comment type="subcellular location">
    <subcellularLocation>
        <location evidence="1">Cell membrane</location>
        <topology evidence="1">Multi-pass membrane protein</topology>
    </subcellularLocation>
</comment>
<evidence type="ECO:0000259" key="10">
    <source>
        <dbReference type="PROSITE" id="PS51352"/>
    </source>
</evidence>
<comment type="caution">
    <text evidence="11">The sequence shown here is derived from an EMBL/GenBank/DDBJ whole genome shotgun (WGS) entry which is preliminary data.</text>
</comment>
<dbReference type="InterPro" id="IPR013766">
    <property type="entry name" value="Thioredoxin_domain"/>
</dbReference>
<dbReference type="InterPro" id="IPR036249">
    <property type="entry name" value="Thioredoxin-like_sf"/>
</dbReference>
<evidence type="ECO:0000256" key="4">
    <source>
        <dbReference type="ARBA" id="ARBA00022748"/>
    </source>
</evidence>
<feature type="transmembrane region" description="Helical" evidence="8">
    <location>
        <begin position="355"/>
        <end position="374"/>
    </location>
</feature>
<protein>
    <submittedName>
        <fullName evidence="11">Cytochrome c-type biogenesis protein DsbD, protein-disulfide reductase</fullName>
    </submittedName>
</protein>